<organism evidence="1 2">
    <name type="scientific">Pristionchus mayeri</name>
    <dbReference type="NCBI Taxonomy" id="1317129"/>
    <lineage>
        <taxon>Eukaryota</taxon>
        <taxon>Metazoa</taxon>
        <taxon>Ecdysozoa</taxon>
        <taxon>Nematoda</taxon>
        <taxon>Chromadorea</taxon>
        <taxon>Rhabditida</taxon>
        <taxon>Rhabditina</taxon>
        <taxon>Diplogasteromorpha</taxon>
        <taxon>Diplogasteroidea</taxon>
        <taxon>Neodiplogasteridae</taxon>
        <taxon>Pristionchus</taxon>
    </lineage>
</organism>
<keyword evidence="2" id="KW-1185">Reference proteome</keyword>
<accession>A0AAN5CV63</accession>
<proteinExistence type="predicted"/>
<sequence length="78" mass="9002">TLLRYDPKNPIRPNPTVLYCIAQYATYEPSSQFAHVYSLAHSGMEHTREDLDRIIELIKEVCVSFHCSERECSEAAEK</sequence>
<name>A0AAN5CV63_9BILA</name>
<comment type="caution">
    <text evidence="1">The sequence shown here is derived from an EMBL/GenBank/DDBJ whole genome shotgun (WGS) entry which is preliminary data.</text>
</comment>
<evidence type="ECO:0000313" key="1">
    <source>
        <dbReference type="EMBL" id="GMR50890.1"/>
    </source>
</evidence>
<reference evidence="2" key="1">
    <citation type="submission" date="2022-10" db="EMBL/GenBank/DDBJ databases">
        <title>Genome assembly of Pristionchus species.</title>
        <authorList>
            <person name="Yoshida K."/>
            <person name="Sommer R.J."/>
        </authorList>
    </citation>
    <scope>NUCLEOTIDE SEQUENCE [LARGE SCALE GENOMIC DNA]</scope>
    <source>
        <strain evidence="2">RS5460</strain>
    </source>
</reference>
<dbReference type="EMBL" id="BTRK01000005">
    <property type="protein sequence ID" value="GMR50890.1"/>
    <property type="molecule type" value="Genomic_DNA"/>
</dbReference>
<evidence type="ECO:0000313" key="2">
    <source>
        <dbReference type="Proteomes" id="UP001328107"/>
    </source>
</evidence>
<feature type="non-terminal residue" evidence="1">
    <location>
        <position position="1"/>
    </location>
</feature>
<feature type="non-terminal residue" evidence="1">
    <location>
        <position position="78"/>
    </location>
</feature>
<dbReference type="AlphaFoldDB" id="A0AAN5CV63"/>
<gene>
    <name evidence="1" type="ORF">PMAYCL1PPCAC_21085</name>
</gene>
<dbReference type="Proteomes" id="UP001328107">
    <property type="component" value="Unassembled WGS sequence"/>
</dbReference>
<protein>
    <submittedName>
        <fullName evidence="1">Uncharacterized protein</fullName>
    </submittedName>
</protein>